<evidence type="ECO:0000313" key="4">
    <source>
        <dbReference type="Proteomes" id="UP000248975"/>
    </source>
</evidence>
<dbReference type="EMBL" id="QFQS01000001">
    <property type="protein sequence ID" value="PZR01044.1"/>
    <property type="molecule type" value="Genomic_DNA"/>
</dbReference>
<proteinExistence type="predicted"/>
<reference evidence="3 4" key="1">
    <citation type="submission" date="2017-08" db="EMBL/GenBank/DDBJ databases">
        <title>Infants hospitalized years apart are colonized by the same room-sourced microbial strains.</title>
        <authorList>
            <person name="Brooks B."/>
            <person name="Olm M.R."/>
            <person name="Firek B.A."/>
            <person name="Baker R."/>
            <person name="Thomas B.C."/>
            <person name="Morowitz M.J."/>
            <person name="Banfield J.F."/>
        </authorList>
    </citation>
    <scope>NUCLEOTIDE SEQUENCE [LARGE SCALE GENOMIC DNA]</scope>
    <source>
        <strain evidence="3">S2_003_000_R2_11</strain>
    </source>
</reference>
<feature type="domain" description="Peptidoglycan binding-like" evidence="2">
    <location>
        <begin position="145"/>
        <end position="198"/>
    </location>
</feature>
<dbReference type="AlphaFoldDB" id="A0A2W5UCK2"/>
<evidence type="ECO:0000256" key="1">
    <source>
        <dbReference type="SAM" id="MobiDB-lite"/>
    </source>
</evidence>
<dbReference type="SUPFAM" id="SSF50494">
    <property type="entry name" value="Trypsin-like serine proteases"/>
    <property type="match status" value="1"/>
</dbReference>
<evidence type="ECO:0000259" key="2">
    <source>
        <dbReference type="Pfam" id="PF01471"/>
    </source>
</evidence>
<gene>
    <name evidence="3" type="ORF">DI533_06710</name>
</gene>
<dbReference type="Pfam" id="PF01471">
    <property type="entry name" value="PG_binding_1"/>
    <property type="match status" value="1"/>
</dbReference>
<protein>
    <submittedName>
        <fullName evidence="3">Peptidoglycan-binding protein</fullName>
    </submittedName>
</protein>
<dbReference type="Proteomes" id="UP000248975">
    <property type="component" value="Unassembled WGS sequence"/>
</dbReference>
<feature type="region of interest" description="Disordered" evidence="1">
    <location>
        <begin position="108"/>
        <end position="133"/>
    </location>
</feature>
<dbReference type="Pfam" id="PF13365">
    <property type="entry name" value="Trypsin_2"/>
    <property type="match status" value="1"/>
</dbReference>
<dbReference type="SUPFAM" id="SSF47090">
    <property type="entry name" value="PGBD-like"/>
    <property type="match status" value="1"/>
</dbReference>
<name>A0A2W5UCK2_CERSP</name>
<organism evidence="3 4">
    <name type="scientific">Cereibacter sphaeroides</name>
    <name type="common">Rhodobacter sphaeroides</name>
    <dbReference type="NCBI Taxonomy" id="1063"/>
    <lineage>
        <taxon>Bacteria</taxon>
        <taxon>Pseudomonadati</taxon>
        <taxon>Pseudomonadota</taxon>
        <taxon>Alphaproteobacteria</taxon>
        <taxon>Rhodobacterales</taxon>
        <taxon>Paracoccaceae</taxon>
        <taxon>Cereibacter</taxon>
    </lineage>
</organism>
<dbReference type="InterPro" id="IPR002477">
    <property type="entry name" value="Peptidoglycan-bd-like"/>
</dbReference>
<dbReference type="InterPro" id="IPR036365">
    <property type="entry name" value="PGBD-like_sf"/>
</dbReference>
<dbReference type="Gene3D" id="2.40.10.120">
    <property type="match status" value="1"/>
</dbReference>
<sequence>MGWLVLVLVTAFGAAGQAQDNTWVQIEAQPTLAEAKERAEAYASAFPDVAGFALRSGWFGIVLGPYASEEAQTKLTDLKRERLIPSDSFIAYGRDFRDRFWPDETQAPTPELQITEPVPEATATSPLQDETPEQARATEAALDKEERQELQTALQWFGFYASSIDGAIGPGTRTAMAAWQEANAAEPTGVLTTRQRDTLVGAHKAAVAELGLQKVSETEAGIEIDLPMAMIAFDRYEPPFARFSEKDGSGVSVLLISQPGDEPALRGLYDFMQTLQIVPLEGERSRTERSFEIQGRNGEIESFTHVELAGGLIKGYTLVWPVGNGGKMERVLAAMESSFRPLGDRALDPGLAPMDDAQREGMLSGLEVRKPILSRSGFFIDATGTVLTTPDVLQSCARVTIDGDQEMKVRLSDTSSGLAVLTPDRPLSPPAVASFQRAAEPAGAEVAVAGYPFEGELTSPTLTFGLVEALQGLDGEPGLKRLSLPAKTGDAGGPVVDGTGAVVGMLLPRTKDGTRILPPDVTFAATAEAIEARLLTEGITLNLATQQGALPPEDLTRRATGMTVLVSCWD</sequence>
<dbReference type="InterPro" id="IPR036366">
    <property type="entry name" value="PGBDSf"/>
</dbReference>
<accession>A0A2W5UCK2</accession>
<dbReference type="InterPro" id="IPR009003">
    <property type="entry name" value="Peptidase_S1_PA"/>
</dbReference>
<dbReference type="Gene3D" id="1.10.101.10">
    <property type="entry name" value="PGBD-like superfamily/PGBD"/>
    <property type="match status" value="1"/>
</dbReference>
<comment type="caution">
    <text evidence="3">The sequence shown here is derived from an EMBL/GenBank/DDBJ whole genome shotgun (WGS) entry which is preliminary data.</text>
</comment>
<evidence type="ECO:0000313" key="3">
    <source>
        <dbReference type="EMBL" id="PZR01044.1"/>
    </source>
</evidence>